<dbReference type="SFLD" id="SFLDG01140">
    <property type="entry name" value="C2.B:_Phosphomannomutase_and_P"/>
    <property type="match status" value="1"/>
</dbReference>
<evidence type="ECO:0000313" key="1">
    <source>
        <dbReference type="EMBL" id="QBO36065.1"/>
    </source>
</evidence>
<organism evidence="1 2">
    <name type="scientific">Periweissella cryptocerci</name>
    <dbReference type="NCBI Taxonomy" id="2506420"/>
    <lineage>
        <taxon>Bacteria</taxon>
        <taxon>Bacillati</taxon>
        <taxon>Bacillota</taxon>
        <taxon>Bacilli</taxon>
        <taxon>Lactobacillales</taxon>
        <taxon>Lactobacillaceae</taxon>
        <taxon>Periweissella</taxon>
    </lineage>
</organism>
<dbReference type="InterPro" id="IPR023214">
    <property type="entry name" value="HAD_sf"/>
</dbReference>
<dbReference type="SUPFAM" id="SSF56784">
    <property type="entry name" value="HAD-like"/>
    <property type="match status" value="1"/>
</dbReference>
<dbReference type="InterPro" id="IPR036412">
    <property type="entry name" value="HAD-like_sf"/>
</dbReference>
<dbReference type="Pfam" id="PF08282">
    <property type="entry name" value="Hydrolase_3"/>
    <property type="match status" value="1"/>
</dbReference>
<dbReference type="NCBIfam" id="TIGR00099">
    <property type="entry name" value="Cof-subfamily"/>
    <property type="match status" value="1"/>
</dbReference>
<dbReference type="GO" id="GO:0016791">
    <property type="term" value="F:phosphatase activity"/>
    <property type="evidence" value="ECO:0007669"/>
    <property type="project" value="TreeGrafter"/>
</dbReference>
<gene>
    <name evidence="1" type="ORF">EQG49_06125</name>
</gene>
<dbReference type="InterPro" id="IPR000150">
    <property type="entry name" value="Cof"/>
</dbReference>
<evidence type="ECO:0000313" key="2">
    <source>
        <dbReference type="Proteomes" id="UP000292886"/>
    </source>
</evidence>
<dbReference type="KEGG" id="wei:EQG49_06125"/>
<dbReference type="InterPro" id="IPR006379">
    <property type="entry name" value="HAD-SF_hydro_IIB"/>
</dbReference>
<accession>A0A4V1AIM9</accession>
<keyword evidence="1" id="KW-0378">Hydrolase</keyword>
<dbReference type="PANTHER" id="PTHR10000:SF25">
    <property type="entry name" value="PHOSPHATASE YKRA-RELATED"/>
    <property type="match status" value="1"/>
</dbReference>
<dbReference type="RefSeq" id="WP_133363143.1">
    <property type="nucleotide sequence ID" value="NZ_CP037940.1"/>
</dbReference>
<dbReference type="AlphaFoldDB" id="A0A4V1AIM9"/>
<reference evidence="2" key="1">
    <citation type="submission" date="2019-03" db="EMBL/GenBank/DDBJ databases">
        <title>Weissella sp. 26KH-42 Genome sequencing.</title>
        <authorList>
            <person name="Heo J."/>
            <person name="Kim S.-J."/>
            <person name="Kim J.-S."/>
            <person name="Hong S.-B."/>
            <person name="Kwon S.-W."/>
        </authorList>
    </citation>
    <scope>NUCLEOTIDE SEQUENCE [LARGE SCALE GENOMIC DNA]</scope>
    <source>
        <strain evidence="2">26KH-42</strain>
    </source>
</reference>
<dbReference type="Gene3D" id="3.40.50.1000">
    <property type="entry name" value="HAD superfamily/HAD-like"/>
    <property type="match status" value="1"/>
</dbReference>
<dbReference type="Gene3D" id="3.30.1240.10">
    <property type="match status" value="1"/>
</dbReference>
<dbReference type="GO" id="GO:0005829">
    <property type="term" value="C:cytosol"/>
    <property type="evidence" value="ECO:0007669"/>
    <property type="project" value="TreeGrafter"/>
</dbReference>
<dbReference type="PANTHER" id="PTHR10000">
    <property type="entry name" value="PHOSPHOSERINE PHOSPHATASE"/>
    <property type="match status" value="1"/>
</dbReference>
<dbReference type="NCBIfam" id="TIGR01484">
    <property type="entry name" value="HAD-SF-IIB"/>
    <property type="match status" value="1"/>
</dbReference>
<dbReference type="Proteomes" id="UP000292886">
    <property type="component" value="Chromosome"/>
</dbReference>
<keyword evidence="2" id="KW-1185">Reference proteome</keyword>
<name>A0A4V1AIM9_9LACO</name>
<dbReference type="OrthoDB" id="9814970at2"/>
<protein>
    <submittedName>
        <fullName evidence="1">Cof-type HAD-IIB family hydrolase</fullName>
    </submittedName>
</protein>
<dbReference type="EMBL" id="CP037940">
    <property type="protein sequence ID" value="QBO36065.1"/>
    <property type="molecule type" value="Genomic_DNA"/>
</dbReference>
<dbReference type="GO" id="GO:0000287">
    <property type="term" value="F:magnesium ion binding"/>
    <property type="evidence" value="ECO:0007669"/>
    <property type="project" value="TreeGrafter"/>
</dbReference>
<sequence>MYKAIVFFDLDGTLYSANHRSVSPENVQAIQQLRANNILPVINTGRNLADISEARQVTGITDIISENGASIMHDNQRIIQHAIPTPVIKALSRFAAAHNNPLALCDDDNTMLTAVDEWTEKQYHETDVAYNPEAYKHMPISMIMTFTPAVAELDLQVEYEAVFGDQLHFYRNSPFALDTVTIEADKATGMTEFINELGLAGAPTYAFGDGVNDLPVLRQADHAIVMGNGLAEVKAEAEYVTSSNLEGGIVEGLKQFGLI</sequence>
<dbReference type="PROSITE" id="PS01228">
    <property type="entry name" value="COF_1"/>
    <property type="match status" value="1"/>
</dbReference>
<proteinExistence type="predicted"/>
<dbReference type="SFLD" id="SFLDS00003">
    <property type="entry name" value="Haloacid_Dehalogenase"/>
    <property type="match status" value="1"/>
</dbReference>